<protein>
    <submittedName>
        <fullName evidence="1">Uncharacterized protein</fullName>
    </submittedName>
</protein>
<keyword evidence="2" id="KW-1185">Reference proteome</keyword>
<dbReference type="Proteomes" id="UP000321083">
    <property type="component" value="Unassembled WGS sequence"/>
</dbReference>
<feature type="non-terminal residue" evidence="1">
    <location>
        <position position="1"/>
    </location>
</feature>
<gene>
    <name evidence="1" type="ORF">E3A20_03100</name>
</gene>
<comment type="caution">
    <text evidence="1">The sequence shown here is derived from an EMBL/GenBank/DDBJ whole genome shotgun (WGS) entry which is preliminary data.</text>
</comment>
<organism evidence="1 2">
    <name type="scientific">Planctomyces bekefii</name>
    <dbReference type="NCBI Taxonomy" id="1653850"/>
    <lineage>
        <taxon>Bacteria</taxon>
        <taxon>Pseudomonadati</taxon>
        <taxon>Planctomycetota</taxon>
        <taxon>Planctomycetia</taxon>
        <taxon>Planctomycetales</taxon>
        <taxon>Planctomycetaceae</taxon>
        <taxon>Planctomyces</taxon>
    </lineage>
</organism>
<proteinExistence type="predicted"/>
<dbReference type="EMBL" id="SRHE01000032">
    <property type="protein sequence ID" value="TWW12187.1"/>
    <property type="molecule type" value="Genomic_DNA"/>
</dbReference>
<dbReference type="InterPro" id="IPR029475">
    <property type="entry name" value="DUF6807"/>
</dbReference>
<dbReference type="Pfam" id="PF14100">
    <property type="entry name" value="DUF6807"/>
    <property type="match status" value="1"/>
</dbReference>
<reference evidence="1 2" key="1">
    <citation type="submission" date="2019-08" db="EMBL/GenBank/DDBJ databases">
        <title>100 year-old enigma solved: identification of Planctomyces bekefii, the type genus and species of the phylum Planctomycetes.</title>
        <authorList>
            <person name="Svetlana D.N."/>
            <person name="Overmann J."/>
        </authorList>
    </citation>
    <scope>NUCLEOTIDE SEQUENCE [LARGE SCALE GENOMIC DNA]</scope>
    <source>
        <strain evidence="1">Phe10_nw2017</strain>
    </source>
</reference>
<reference evidence="1 2" key="2">
    <citation type="submission" date="2019-08" db="EMBL/GenBank/DDBJ databases">
        <authorList>
            <person name="Henke P."/>
        </authorList>
    </citation>
    <scope>NUCLEOTIDE SEQUENCE [LARGE SCALE GENOMIC DNA]</scope>
    <source>
        <strain evidence="1">Phe10_nw2017</strain>
    </source>
</reference>
<name>A0A5C6MCU5_9PLAN</name>
<evidence type="ECO:0000313" key="2">
    <source>
        <dbReference type="Proteomes" id="UP000321083"/>
    </source>
</evidence>
<sequence>HVSNPGQPTCWHVRDDGWMCASPCLNGALLTTAETPLQLRYLLYMHAGAVHPDRVAELAGSFRRLQPLRLEKSTVNHIRWQLVRG</sequence>
<evidence type="ECO:0000313" key="1">
    <source>
        <dbReference type="EMBL" id="TWW12187.1"/>
    </source>
</evidence>
<dbReference type="AlphaFoldDB" id="A0A5C6MCU5"/>
<accession>A0A5C6MCU5</accession>